<keyword evidence="4" id="KW-1185">Reference proteome</keyword>
<feature type="coiled-coil region" evidence="1">
    <location>
        <begin position="62"/>
        <end position="89"/>
    </location>
</feature>
<protein>
    <submittedName>
        <fullName evidence="3">Uncharacterized protein</fullName>
    </submittedName>
</protein>
<accession>A0AAJ0AVN2</accession>
<dbReference type="AlphaFoldDB" id="A0AAJ0AVN2"/>
<dbReference type="EMBL" id="JAHMHR010000010">
    <property type="protein sequence ID" value="KAK1688954.1"/>
    <property type="molecule type" value="Genomic_DNA"/>
</dbReference>
<name>A0AAJ0AVN2_9PEZI</name>
<sequence>MAPTGNHNTPKTEPSAPSQRPEDVLDEFISCFGRFCTEKGFRDLKAVVLDHDALQRKLIDTEAAYKKNLEELTQLIADRNAEKEAFKKKTEEQGQKHRKIKALVDEVGRAIADSKRQGNHAATLQNTNSTLSKDLKEAKDKVAISNDELKAAKTDLSIRCKDLTTVKNKLAEIRSHTATLTALEDVRADMYVSGHFVCHHMTEAKT</sequence>
<feature type="coiled-coil region" evidence="1">
    <location>
        <begin position="121"/>
        <end position="155"/>
    </location>
</feature>
<dbReference type="Proteomes" id="UP001224890">
    <property type="component" value="Unassembled WGS sequence"/>
</dbReference>
<reference evidence="3" key="1">
    <citation type="submission" date="2021-06" db="EMBL/GenBank/DDBJ databases">
        <title>Comparative genomics, transcriptomics and evolutionary studies reveal genomic signatures of adaptation to plant cell wall in hemibiotrophic fungi.</title>
        <authorList>
            <consortium name="DOE Joint Genome Institute"/>
            <person name="Baroncelli R."/>
            <person name="Diaz J.F."/>
            <person name="Benocci T."/>
            <person name="Peng M."/>
            <person name="Battaglia E."/>
            <person name="Haridas S."/>
            <person name="Andreopoulos W."/>
            <person name="Labutti K."/>
            <person name="Pangilinan J."/>
            <person name="Floch G.L."/>
            <person name="Makela M.R."/>
            <person name="Henrissat B."/>
            <person name="Grigoriev I.V."/>
            <person name="Crouch J.A."/>
            <person name="De Vries R.P."/>
            <person name="Sukno S.A."/>
            <person name="Thon M.R."/>
        </authorList>
    </citation>
    <scope>NUCLEOTIDE SEQUENCE</scope>
    <source>
        <strain evidence="3">CBS 193.32</strain>
    </source>
</reference>
<organism evidence="3 4">
    <name type="scientific">Colletotrichum godetiae</name>
    <dbReference type="NCBI Taxonomy" id="1209918"/>
    <lineage>
        <taxon>Eukaryota</taxon>
        <taxon>Fungi</taxon>
        <taxon>Dikarya</taxon>
        <taxon>Ascomycota</taxon>
        <taxon>Pezizomycotina</taxon>
        <taxon>Sordariomycetes</taxon>
        <taxon>Hypocreomycetidae</taxon>
        <taxon>Glomerellales</taxon>
        <taxon>Glomerellaceae</taxon>
        <taxon>Colletotrichum</taxon>
        <taxon>Colletotrichum acutatum species complex</taxon>
    </lineage>
</organism>
<comment type="caution">
    <text evidence="3">The sequence shown here is derived from an EMBL/GenBank/DDBJ whole genome shotgun (WGS) entry which is preliminary data.</text>
</comment>
<dbReference type="RefSeq" id="XP_060432649.1">
    <property type="nucleotide sequence ID" value="XM_060572026.1"/>
</dbReference>
<keyword evidence="1" id="KW-0175">Coiled coil</keyword>
<feature type="compositionally biased region" description="Polar residues" evidence="2">
    <location>
        <begin position="1"/>
        <end position="18"/>
    </location>
</feature>
<proteinExistence type="predicted"/>
<gene>
    <name evidence="3" type="ORF">BDP55DRAFT_629489</name>
</gene>
<evidence type="ECO:0000256" key="2">
    <source>
        <dbReference type="SAM" id="MobiDB-lite"/>
    </source>
</evidence>
<evidence type="ECO:0000256" key="1">
    <source>
        <dbReference type="SAM" id="Coils"/>
    </source>
</evidence>
<dbReference type="GeneID" id="85456552"/>
<evidence type="ECO:0000313" key="4">
    <source>
        <dbReference type="Proteomes" id="UP001224890"/>
    </source>
</evidence>
<feature type="region of interest" description="Disordered" evidence="2">
    <location>
        <begin position="1"/>
        <end position="22"/>
    </location>
</feature>
<evidence type="ECO:0000313" key="3">
    <source>
        <dbReference type="EMBL" id="KAK1688954.1"/>
    </source>
</evidence>